<evidence type="ECO:0000256" key="4">
    <source>
        <dbReference type="ARBA" id="ARBA00022989"/>
    </source>
</evidence>
<proteinExistence type="inferred from homology"/>
<dbReference type="PANTHER" id="PTHR33365:SF4">
    <property type="entry name" value="CYCLOCHLOROTINE BIOSYNTHESIS PROTEIN O"/>
    <property type="match status" value="1"/>
</dbReference>
<evidence type="ECO:0000256" key="3">
    <source>
        <dbReference type="ARBA" id="ARBA00022692"/>
    </source>
</evidence>
<evidence type="ECO:0000313" key="11">
    <source>
        <dbReference type="Proteomes" id="UP001172102"/>
    </source>
</evidence>
<keyword evidence="5" id="KW-0843">Virulence</keyword>
<comment type="subcellular location">
    <subcellularLocation>
        <location evidence="1">Membrane</location>
        <topology evidence="1">Single-pass membrane protein</topology>
    </subcellularLocation>
</comment>
<evidence type="ECO:0000256" key="5">
    <source>
        <dbReference type="ARBA" id="ARBA00023026"/>
    </source>
</evidence>
<feature type="region of interest" description="Disordered" evidence="9">
    <location>
        <begin position="105"/>
        <end position="128"/>
    </location>
</feature>
<dbReference type="GO" id="GO:0016020">
    <property type="term" value="C:membrane"/>
    <property type="evidence" value="ECO:0007669"/>
    <property type="project" value="UniProtKB-SubCell"/>
</dbReference>
<evidence type="ECO:0000256" key="1">
    <source>
        <dbReference type="ARBA" id="ARBA00004167"/>
    </source>
</evidence>
<comment type="caution">
    <text evidence="10">The sequence shown here is derived from an EMBL/GenBank/DDBJ whole genome shotgun (WGS) entry which is preliminary data.</text>
</comment>
<evidence type="ECO:0008006" key="12">
    <source>
        <dbReference type="Google" id="ProtNLM"/>
    </source>
</evidence>
<sequence length="128" mass="14272">KLHCLHLIRQHSYKEYYANLSTPPAAFTDPDHVLRIHVDHCIDMIRQVLMCHSDVALVTHSWVDGYDTPLPDFNTWHKCRNFDALSEYAASAAVDIEVKKPTGAKALSKAPGGHAGKPWGSSLPLVEE</sequence>
<evidence type="ECO:0000313" key="10">
    <source>
        <dbReference type="EMBL" id="KAK0707836.1"/>
    </source>
</evidence>
<keyword evidence="7" id="KW-0325">Glycoprotein</keyword>
<comment type="similarity">
    <text evidence="8">Belongs to the ustYa family.</text>
</comment>
<evidence type="ECO:0000256" key="2">
    <source>
        <dbReference type="ARBA" id="ARBA00004685"/>
    </source>
</evidence>
<dbReference type="PANTHER" id="PTHR33365">
    <property type="entry name" value="YALI0B05434P"/>
    <property type="match status" value="1"/>
</dbReference>
<dbReference type="Pfam" id="PF11807">
    <property type="entry name" value="UstYa"/>
    <property type="match status" value="1"/>
</dbReference>
<comment type="pathway">
    <text evidence="2">Mycotoxin biosynthesis.</text>
</comment>
<evidence type="ECO:0000256" key="8">
    <source>
        <dbReference type="ARBA" id="ARBA00035112"/>
    </source>
</evidence>
<keyword evidence="4" id="KW-1133">Transmembrane helix</keyword>
<dbReference type="EMBL" id="JAUKUA010000006">
    <property type="protein sequence ID" value="KAK0707836.1"/>
    <property type="molecule type" value="Genomic_DNA"/>
</dbReference>
<organism evidence="10 11">
    <name type="scientific">Lasiosphaeris hirsuta</name>
    <dbReference type="NCBI Taxonomy" id="260670"/>
    <lineage>
        <taxon>Eukaryota</taxon>
        <taxon>Fungi</taxon>
        <taxon>Dikarya</taxon>
        <taxon>Ascomycota</taxon>
        <taxon>Pezizomycotina</taxon>
        <taxon>Sordariomycetes</taxon>
        <taxon>Sordariomycetidae</taxon>
        <taxon>Sordariales</taxon>
        <taxon>Lasiosphaeriaceae</taxon>
        <taxon>Lasiosphaeris</taxon>
    </lineage>
</organism>
<keyword evidence="6" id="KW-0472">Membrane</keyword>
<dbReference type="AlphaFoldDB" id="A0AA40A231"/>
<evidence type="ECO:0000256" key="6">
    <source>
        <dbReference type="ARBA" id="ARBA00023136"/>
    </source>
</evidence>
<evidence type="ECO:0000256" key="9">
    <source>
        <dbReference type="SAM" id="MobiDB-lite"/>
    </source>
</evidence>
<dbReference type="GO" id="GO:0043386">
    <property type="term" value="P:mycotoxin biosynthetic process"/>
    <property type="evidence" value="ECO:0007669"/>
    <property type="project" value="InterPro"/>
</dbReference>
<accession>A0AA40A231</accession>
<protein>
    <recommendedName>
        <fullName evidence="12">Tat pathway signal sequence protein</fullName>
    </recommendedName>
</protein>
<keyword evidence="11" id="KW-1185">Reference proteome</keyword>
<keyword evidence="3" id="KW-0812">Transmembrane</keyword>
<gene>
    <name evidence="10" type="ORF">B0H67DRAFT_671434</name>
</gene>
<evidence type="ECO:0000256" key="7">
    <source>
        <dbReference type="ARBA" id="ARBA00023180"/>
    </source>
</evidence>
<reference evidence="10" key="1">
    <citation type="submission" date="2023-06" db="EMBL/GenBank/DDBJ databases">
        <title>Genome-scale phylogeny and comparative genomics of the fungal order Sordariales.</title>
        <authorList>
            <consortium name="Lawrence Berkeley National Laboratory"/>
            <person name="Hensen N."/>
            <person name="Bonometti L."/>
            <person name="Westerberg I."/>
            <person name="Brannstrom I.O."/>
            <person name="Guillou S."/>
            <person name="Cros-Aarteil S."/>
            <person name="Calhoun S."/>
            <person name="Haridas S."/>
            <person name="Kuo A."/>
            <person name="Mondo S."/>
            <person name="Pangilinan J."/>
            <person name="Riley R."/>
            <person name="Labutti K."/>
            <person name="Andreopoulos B."/>
            <person name="Lipzen A."/>
            <person name="Chen C."/>
            <person name="Yanf M."/>
            <person name="Daum C."/>
            <person name="Ng V."/>
            <person name="Clum A."/>
            <person name="Steindorff A."/>
            <person name="Ohm R."/>
            <person name="Martin F."/>
            <person name="Silar P."/>
            <person name="Natvig D."/>
            <person name="Lalanne C."/>
            <person name="Gautier V."/>
            <person name="Ament-Velasquez S.L."/>
            <person name="Kruys A."/>
            <person name="Hutchinson M.I."/>
            <person name="Powell A.J."/>
            <person name="Barry K."/>
            <person name="Miller A.N."/>
            <person name="Grigoriev I.V."/>
            <person name="Debuchy R."/>
            <person name="Gladieux P."/>
            <person name="Thoren M.H."/>
            <person name="Johannesson H."/>
        </authorList>
    </citation>
    <scope>NUCLEOTIDE SEQUENCE</scope>
    <source>
        <strain evidence="10">SMH4607-1</strain>
    </source>
</reference>
<dbReference type="Proteomes" id="UP001172102">
    <property type="component" value="Unassembled WGS sequence"/>
</dbReference>
<feature type="non-terminal residue" evidence="10">
    <location>
        <position position="1"/>
    </location>
</feature>
<name>A0AA40A231_9PEZI</name>
<dbReference type="InterPro" id="IPR021765">
    <property type="entry name" value="UstYa-like"/>
</dbReference>